<organism evidence="1">
    <name type="scientific">Microbotryum lychnidis-dioicae (strain p1A1 Lamole / MvSl-1064)</name>
    <name type="common">Anther smut fungus</name>
    <dbReference type="NCBI Taxonomy" id="683840"/>
    <lineage>
        <taxon>Eukaryota</taxon>
        <taxon>Fungi</taxon>
        <taxon>Dikarya</taxon>
        <taxon>Basidiomycota</taxon>
        <taxon>Pucciniomycotina</taxon>
        <taxon>Microbotryomycetes</taxon>
        <taxon>Microbotryales</taxon>
        <taxon>Microbotryaceae</taxon>
        <taxon>Microbotryum</taxon>
    </lineage>
</organism>
<evidence type="ECO:0000313" key="1">
    <source>
        <dbReference type="EMBL" id="KDE02617.1"/>
    </source>
</evidence>
<name>U5HIJ4_USTV1</name>
<sequence>MTLSSDAIVHMTCVQLLSRPYLARVEGVIVRPLAKKRKKQKAIERELFILRDLGPLLYQQFKEPEFERLTALTIRMFAVMKTNVFIDNSVDFFDRLPDVDRLKQLLLYELDEKGEVPIMYTYLYVLIKQTLLLRKKLLYDQDPEFLHLFPATNHRLMHVPDVMKRMGPLREY</sequence>
<protein>
    <submittedName>
        <fullName evidence="1 2">Uncharacterized protein</fullName>
    </submittedName>
</protein>
<reference evidence="2" key="4">
    <citation type="submission" date="2015-06" db="UniProtKB">
        <authorList>
            <consortium name="EnsemblFungi"/>
        </authorList>
    </citation>
    <scope>IDENTIFICATION</scope>
</reference>
<keyword evidence="3" id="KW-1185">Reference proteome</keyword>
<reference evidence="3" key="1">
    <citation type="submission" date="2010-11" db="EMBL/GenBank/DDBJ databases">
        <title>The genome sequence of Microbotryum violaceum strain p1A1 Lamole.</title>
        <authorList>
            <person name="Cuomo C."/>
            <person name="Perlin M."/>
            <person name="Young S.K."/>
            <person name="Zeng Q."/>
            <person name="Gargeya S."/>
            <person name="Alvarado L."/>
            <person name="Berlin A."/>
            <person name="Chapman S.B."/>
            <person name="Chen Z."/>
            <person name="Freedman E."/>
            <person name="Gellesch M."/>
            <person name="Goldberg J."/>
            <person name="Griggs A."/>
            <person name="Gujja S."/>
            <person name="Heilman E."/>
            <person name="Heiman D."/>
            <person name="Howarth C."/>
            <person name="Mehta T."/>
            <person name="Neiman D."/>
            <person name="Pearson M."/>
            <person name="Roberts A."/>
            <person name="Saif S."/>
            <person name="Shea T."/>
            <person name="Shenoy N."/>
            <person name="Sisk P."/>
            <person name="Stolte C."/>
            <person name="Sykes S."/>
            <person name="White J."/>
            <person name="Yandava C."/>
            <person name="Haas B."/>
            <person name="Nusbaum C."/>
            <person name="Birren B."/>
        </authorList>
    </citation>
    <scope>NUCLEOTIDE SEQUENCE [LARGE SCALE GENOMIC DNA]</scope>
    <source>
        <strain evidence="3">p1A1 Lamole</strain>
    </source>
</reference>
<dbReference type="OrthoDB" id="2539271at2759"/>
<evidence type="ECO:0000313" key="2">
    <source>
        <dbReference type="EnsemblFungi" id="MVLG_06847T0"/>
    </source>
</evidence>
<dbReference type="STRING" id="683840.U5HIJ4"/>
<gene>
    <name evidence="1" type="ORF">MVLG_06847</name>
</gene>
<reference evidence="1 3" key="3">
    <citation type="journal article" date="2015" name="BMC Genomics">
        <title>Sex and parasites: genomic and transcriptomic analysis of Microbotryum lychnidis-dioicae, the biotrophic and plant-castrating anther smut fungus.</title>
        <authorList>
            <person name="Perlin M.H."/>
            <person name="Amselem J."/>
            <person name="Fontanillas E."/>
            <person name="Toh S.S."/>
            <person name="Chen Z."/>
            <person name="Goldberg J."/>
            <person name="Duplessis S."/>
            <person name="Henrissat B."/>
            <person name="Young S."/>
            <person name="Zeng Q."/>
            <person name="Aguileta G."/>
            <person name="Petit E."/>
            <person name="Badouin H."/>
            <person name="Andrews J."/>
            <person name="Razeeq D."/>
            <person name="Gabaldon T."/>
            <person name="Quesneville H."/>
            <person name="Giraud T."/>
            <person name="Hood M.E."/>
            <person name="Schultz D.J."/>
            <person name="Cuomo C.A."/>
        </authorList>
    </citation>
    <scope>NUCLEOTIDE SEQUENCE [LARGE SCALE GENOMIC DNA]</scope>
    <source>
        <strain evidence="3">p1A1 Lamole</strain>
        <strain evidence="1">P1A1 Lamole</strain>
    </source>
</reference>
<dbReference type="EMBL" id="GL541799">
    <property type="protein sequence ID" value="KDE02617.1"/>
    <property type="molecule type" value="Genomic_DNA"/>
</dbReference>
<dbReference type="AlphaFoldDB" id="U5HIJ4"/>
<dbReference type="EMBL" id="AEIJ01000904">
    <property type="status" value="NOT_ANNOTATED_CDS"/>
    <property type="molecule type" value="Genomic_DNA"/>
</dbReference>
<dbReference type="HOGENOM" id="CLU_1556427_0_0_1"/>
<accession>U5HIJ4</accession>
<dbReference type="Proteomes" id="UP000017200">
    <property type="component" value="Unassembled WGS sequence"/>
</dbReference>
<reference evidence="1" key="2">
    <citation type="submission" date="2010-11" db="EMBL/GenBank/DDBJ databases">
        <authorList>
            <consortium name="The Broad Institute Genome Sequencing Platform"/>
            <person name="Earl A."/>
            <person name="Ward D."/>
            <person name="Feldgarden M."/>
            <person name="Gevers D."/>
            <person name="Butler R."/>
            <person name="Young S.K."/>
            <person name="Zeng Q."/>
            <person name="Gargeya S."/>
            <person name="Fitzgerald M."/>
            <person name="Haas B."/>
            <person name="Abouelleil A."/>
            <person name="Alvarado L."/>
            <person name="Arachchi H.M."/>
            <person name="Berlin A."/>
            <person name="Brown A."/>
            <person name="Chapman S.B."/>
            <person name="Chen Z."/>
            <person name="Dunbar C."/>
            <person name="Freedman E."/>
            <person name="Gearin G."/>
            <person name="Gellesch M."/>
            <person name="Goldberg J."/>
            <person name="Griggs A."/>
            <person name="Gujja S."/>
            <person name="Heilman E."/>
            <person name="Heiman D."/>
            <person name="Howarth C."/>
            <person name="Larson L."/>
            <person name="Lui A."/>
            <person name="MacDonald P.J.P."/>
            <person name="Mehta T."/>
            <person name="Montmayeur A."/>
            <person name="Murphy C."/>
            <person name="Neiman D."/>
            <person name="Pearson M."/>
            <person name="Priest M."/>
            <person name="Roberts A."/>
            <person name="Saif S."/>
            <person name="Shea T."/>
            <person name="Shenoy N."/>
            <person name="Sisk P."/>
            <person name="Stolte C."/>
            <person name="Sykes S."/>
            <person name="White J."/>
            <person name="Yandava C."/>
            <person name="Wortman J."/>
            <person name="Nusbaum C."/>
            <person name="Birren B."/>
        </authorList>
    </citation>
    <scope>NUCLEOTIDE SEQUENCE</scope>
    <source>
        <strain evidence="1">P1A1 Lamole</strain>
    </source>
</reference>
<evidence type="ECO:0000313" key="3">
    <source>
        <dbReference type="Proteomes" id="UP000017200"/>
    </source>
</evidence>
<dbReference type="EnsemblFungi" id="MVLG_06847T0">
    <property type="protein sequence ID" value="MVLG_06847T0"/>
    <property type="gene ID" value="MVLG_06847"/>
</dbReference>
<proteinExistence type="predicted"/>
<dbReference type="InParanoid" id="U5HIJ4"/>